<dbReference type="Proteomes" id="UP000194464">
    <property type="component" value="Unassembled WGS sequence"/>
</dbReference>
<evidence type="ECO:0000313" key="9">
    <source>
        <dbReference type="Proteomes" id="UP000194464"/>
    </source>
</evidence>
<organism evidence="8 9">
    <name type="scientific">Plantibacter elymi</name>
    <name type="common">nom. nud.</name>
    <dbReference type="NCBI Taxonomy" id="199708"/>
    <lineage>
        <taxon>Bacteria</taxon>
        <taxon>Bacillati</taxon>
        <taxon>Actinomycetota</taxon>
        <taxon>Actinomycetes</taxon>
        <taxon>Micrococcales</taxon>
        <taxon>Microbacteriaceae</taxon>
        <taxon>Plantibacter</taxon>
    </lineage>
</organism>
<evidence type="ECO:0000256" key="3">
    <source>
        <dbReference type="ARBA" id="ARBA00022723"/>
    </source>
</evidence>
<dbReference type="Gene3D" id="3.40.50.1010">
    <property type="entry name" value="5'-nuclease"/>
    <property type="match status" value="1"/>
</dbReference>
<evidence type="ECO:0000256" key="4">
    <source>
        <dbReference type="ARBA" id="ARBA00022801"/>
    </source>
</evidence>
<dbReference type="CDD" id="cd09854">
    <property type="entry name" value="PIN_VapC-like"/>
    <property type="match status" value="1"/>
</dbReference>
<keyword evidence="3 6" id="KW-0479">Metal-binding</keyword>
<comment type="similarity">
    <text evidence="6">Belongs to the PINc/VapC protein family.</text>
</comment>
<evidence type="ECO:0000256" key="5">
    <source>
        <dbReference type="ARBA" id="ARBA00022842"/>
    </source>
</evidence>
<accession>A0ABY1R8T0</accession>
<comment type="function">
    <text evidence="6">Toxic component of a toxin-antitoxin (TA) system. An RNase.</text>
</comment>
<dbReference type="InterPro" id="IPR029060">
    <property type="entry name" value="PIN-like_dom_sf"/>
</dbReference>
<evidence type="ECO:0000256" key="6">
    <source>
        <dbReference type="HAMAP-Rule" id="MF_00265"/>
    </source>
</evidence>
<dbReference type="EMBL" id="FXWJ01000001">
    <property type="protein sequence ID" value="SMQ61310.1"/>
    <property type="molecule type" value="Genomic_DNA"/>
</dbReference>
<feature type="binding site" evidence="6">
    <location>
        <position position="5"/>
    </location>
    <ligand>
        <name>Mg(2+)</name>
        <dbReference type="ChEBI" id="CHEBI:18420"/>
    </ligand>
</feature>
<name>A0ABY1R8T0_9MICO</name>
<reference evidence="8 9" key="1">
    <citation type="submission" date="2017-04" db="EMBL/GenBank/DDBJ databases">
        <authorList>
            <person name="Varghese N."/>
            <person name="Submissions S."/>
        </authorList>
    </citation>
    <scope>NUCLEOTIDE SEQUENCE [LARGE SCALE GENOMIC DNA]</scope>
    <source>
        <strain evidence="8 9">VKM Ac-1784</strain>
    </source>
</reference>
<keyword evidence="2 6" id="KW-0540">Nuclease</keyword>
<dbReference type="SUPFAM" id="SSF88723">
    <property type="entry name" value="PIN domain-like"/>
    <property type="match status" value="1"/>
</dbReference>
<dbReference type="RefSeq" id="WP_161578572.1">
    <property type="nucleotide sequence ID" value="NZ_FXWJ01000001.1"/>
</dbReference>
<evidence type="ECO:0000256" key="1">
    <source>
        <dbReference type="ARBA" id="ARBA00022649"/>
    </source>
</evidence>
<dbReference type="InterPro" id="IPR022907">
    <property type="entry name" value="VapC_family"/>
</dbReference>
<keyword evidence="9" id="KW-1185">Reference proteome</keyword>
<protein>
    <recommendedName>
        <fullName evidence="6">Ribonuclease VapC</fullName>
        <shortName evidence="6">RNase VapC</shortName>
        <ecNumber evidence="6">3.1.-.-</ecNumber>
    </recommendedName>
    <alternativeName>
        <fullName evidence="6">Toxin VapC</fullName>
    </alternativeName>
</protein>
<comment type="caution">
    <text evidence="8">The sequence shown here is derived from an EMBL/GenBank/DDBJ whole genome shotgun (WGS) entry which is preliminary data.</text>
</comment>
<keyword evidence="5 6" id="KW-0460">Magnesium</keyword>
<dbReference type="HAMAP" id="MF_00265">
    <property type="entry name" value="VapC_Nob1"/>
    <property type="match status" value="1"/>
</dbReference>
<evidence type="ECO:0000313" key="8">
    <source>
        <dbReference type="EMBL" id="SMQ61310.1"/>
    </source>
</evidence>
<keyword evidence="6" id="KW-0800">Toxin</keyword>
<sequence>MIVLDAGVLIGFLDGSDAHHGAAVALLEEHPTGYLVHPLTAAEILVGPAKRNIEDQVWHDLRGIGVEVAELGSDEPLALARLRAQWGLKMPDTCVLATAEKYDVSLATFDRQLAGIASRAGRLIPDLGS</sequence>
<dbReference type="EC" id="3.1.-.-" evidence="6"/>
<feature type="domain" description="PIN" evidence="7">
    <location>
        <begin position="2"/>
        <end position="116"/>
    </location>
</feature>
<evidence type="ECO:0000259" key="7">
    <source>
        <dbReference type="Pfam" id="PF01850"/>
    </source>
</evidence>
<evidence type="ECO:0000256" key="2">
    <source>
        <dbReference type="ARBA" id="ARBA00022722"/>
    </source>
</evidence>
<proteinExistence type="inferred from homology"/>
<keyword evidence="1 6" id="KW-1277">Toxin-antitoxin system</keyword>
<gene>
    <name evidence="6" type="primary">vapC</name>
    <name evidence="8" type="ORF">SAMN06295909_0574</name>
</gene>
<keyword evidence="4 6" id="KW-0378">Hydrolase</keyword>
<dbReference type="Pfam" id="PF01850">
    <property type="entry name" value="PIN"/>
    <property type="match status" value="1"/>
</dbReference>
<feature type="binding site" evidence="6">
    <location>
        <position position="92"/>
    </location>
    <ligand>
        <name>Mg(2+)</name>
        <dbReference type="ChEBI" id="CHEBI:18420"/>
    </ligand>
</feature>
<comment type="cofactor">
    <cofactor evidence="6">
        <name>Mg(2+)</name>
        <dbReference type="ChEBI" id="CHEBI:18420"/>
    </cofactor>
</comment>
<dbReference type="InterPro" id="IPR002716">
    <property type="entry name" value="PIN_dom"/>
</dbReference>